<dbReference type="AlphaFoldDB" id="F7YXI0"/>
<name>F7YXI0_9THEM</name>
<accession>F7YXI0</accession>
<reference evidence="1 2" key="1">
    <citation type="submission" date="2010-11" db="EMBL/GenBank/DDBJ databases">
        <title>The complete genome of Thermotoga thermarum DSM 5069.</title>
        <authorList>
            <consortium name="US DOE Joint Genome Institute (JGI-PGF)"/>
            <person name="Lucas S."/>
            <person name="Copeland A."/>
            <person name="Lapidus A."/>
            <person name="Bruce D."/>
            <person name="Goodwin L."/>
            <person name="Pitluck S."/>
            <person name="Kyrpides N."/>
            <person name="Mavromatis K."/>
            <person name="Ivanova N."/>
            <person name="Zeytun A."/>
            <person name="Brettin T."/>
            <person name="Detter J.C."/>
            <person name="Tapia R."/>
            <person name="Han C."/>
            <person name="Land M."/>
            <person name="Hauser L."/>
            <person name="Markowitz V."/>
            <person name="Cheng J.-F."/>
            <person name="Hugenholtz P."/>
            <person name="Woyke T."/>
            <person name="Wu D."/>
            <person name="Spring S."/>
            <person name="Schroeder M."/>
            <person name="Brambilla E."/>
            <person name="Klenk H.-P."/>
            <person name="Eisen J.A."/>
        </authorList>
    </citation>
    <scope>NUCLEOTIDE SEQUENCE [LARGE SCALE GENOMIC DNA]</scope>
    <source>
        <strain evidence="1 2">DSM 5069</strain>
    </source>
</reference>
<sequence length="185" mass="21505">MFDRYFPEKFEYMPDKKIFLARAGTRYSKIDDPAFLQKINELFLLALTEVKPVVYHETVPIEVLPEQAIPIVFKGVKRVTVFASTLGKDFDELVEDYSKKDVFSAFILDSWGSEAVEKLNESFDKLLRSRFKEGTMRFSPGYGNVDVRMNKYFVKDLLKVEEIEVLESGILIPRKSTVCMIGWYE</sequence>
<dbReference type="OrthoDB" id="9816190at2"/>
<proteinExistence type="predicted"/>
<evidence type="ECO:0000313" key="2">
    <source>
        <dbReference type="Proteomes" id="UP000006804"/>
    </source>
</evidence>
<dbReference type="KEGG" id="tta:Theth_0532"/>
<dbReference type="Proteomes" id="UP000006804">
    <property type="component" value="Chromosome"/>
</dbReference>
<keyword evidence="2" id="KW-1185">Reference proteome</keyword>
<dbReference type="Gene3D" id="3.40.109.40">
    <property type="match status" value="1"/>
</dbReference>
<dbReference type="PATRIC" id="fig|688269.3.peg.552"/>
<dbReference type="HOGENOM" id="CLU_1446494_0_0_0"/>
<dbReference type="eggNOG" id="COG1410">
    <property type="taxonomic scope" value="Bacteria"/>
</dbReference>
<organism evidence="1 2">
    <name type="scientific">Pseudothermotoga thermarum DSM 5069</name>
    <dbReference type="NCBI Taxonomy" id="688269"/>
    <lineage>
        <taxon>Bacteria</taxon>
        <taxon>Thermotogati</taxon>
        <taxon>Thermotogota</taxon>
        <taxon>Thermotogae</taxon>
        <taxon>Thermotogales</taxon>
        <taxon>Thermotogaceae</taxon>
        <taxon>Pseudothermotoga</taxon>
    </lineage>
</organism>
<dbReference type="STRING" id="688269.Theth_0532"/>
<dbReference type="SUPFAM" id="SSF56507">
    <property type="entry name" value="Methionine synthase activation domain-like"/>
    <property type="match status" value="1"/>
</dbReference>
<dbReference type="GO" id="GO:0008705">
    <property type="term" value="F:methionine synthase activity"/>
    <property type="evidence" value="ECO:0007669"/>
    <property type="project" value="InterPro"/>
</dbReference>
<evidence type="ECO:0000313" key="1">
    <source>
        <dbReference type="EMBL" id="AEH50621.1"/>
    </source>
</evidence>
<gene>
    <name evidence="1" type="ORF">Theth_0532</name>
</gene>
<dbReference type="EMBL" id="CP002351">
    <property type="protein sequence ID" value="AEH50621.1"/>
    <property type="molecule type" value="Genomic_DNA"/>
</dbReference>
<protein>
    <submittedName>
        <fullName evidence="1">Vitamin B12 dependent methionine synthase activation region</fullName>
    </submittedName>
</protein>
<dbReference type="InterPro" id="IPR037010">
    <property type="entry name" value="VitB12-dep_Met_synth_activ_sf"/>
</dbReference>
<dbReference type="RefSeq" id="WP_013931844.1">
    <property type="nucleotide sequence ID" value="NC_015707.1"/>
</dbReference>